<dbReference type="GO" id="GO:0003700">
    <property type="term" value="F:DNA-binding transcription factor activity"/>
    <property type="evidence" value="ECO:0007669"/>
    <property type="project" value="InterPro"/>
</dbReference>
<dbReference type="InterPro" id="IPR050204">
    <property type="entry name" value="AraC_XylS_family_regulators"/>
</dbReference>
<dbReference type="InterPro" id="IPR011990">
    <property type="entry name" value="TPR-like_helical_dom_sf"/>
</dbReference>
<dbReference type="SUPFAM" id="SSF46689">
    <property type="entry name" value="Homeodomain-like"/>
    <property type="match status" value="1"/>
</dbReference>
<reference evidence="5 6" key="1">
    <citation type="submission" date="2020-01" db="EMBL/GenBank/DDBJ databases">
        <title>Genome sequencing of strain KACC 21265.</title>
        <authorList>
            <person name="Heo J."/>
            <person name="Kim S.-J."/>
            <person name="Kim J.-S."/>
            <person name="Hong S.-B."/>
            <person name="Kwon S.-W."/>
        </authorList>
    </citation>
    <scope>NUCLEOTIDE SEQUENCE [LARGE SCALE GENOMIC DNA]</scope>
    <source>
        <strain evidence="5 6">KACC 21265</strain>
    </source>
</reference>
<evidence type="ECO:0000313" key="6">
    <source>
        <dbReference type="Proteomes" id="UP000464787"/>
    </source>
</evidence>
<dbReference type="InterPro" id="IPR018060">
    <property type="entry name" value="HTH_AraC"/>
</dbReference>
<dbReference type="Proteomes" id="UP000464787">
    <property type="component" value="Chromosome"/>
</dbReference>
<dbReference type="InterPro" id="IPR018062">
    <property type="entry name" value="HTH_AraC-typ_CS"/>
</dbReference>
<evidence type="ECO:0000259" key="4">
    <source>
        <dbReference type="PROSITE" id="PS01124"/>
    </source>
</evidence>
<keyword evidence="1" id="KW-0805">Transcription regulation</keyword>
<dbReference type="PANTHER" id="PTHR46796:SF12">
    <property type="entry name" value="HTH-TYPE DNA-BINDING TRANSCRIPTIONAL ACTIVATOR EUTR"/>
    <property type="match status" value="1"/>
</dbReference>
<dbReference type="Pfam" id="PF12833">
    <property type="entry name" value="HTH_18"/>
    <property type="match status" value="1"/>
</dbReference>
<organism evidence="5 6">
    <name type="scientific">Xylophilus rhododendri</name>
    <dbReference type="NCBI Taxonomy" id="2697032"/>
    <lineage>
        <taxon>Bacteria</taxon>
        <taxon>Pseudomonadati</taxon>
        <taxon>Pseudomonadota</taxon>
        <taxon>Betaproteobacteria</taxon>
        <taxon>Burkholderiales</taxon>
        <taxon>Xylophilus</taxon>
    </lineage>
</organism>
<evidence type="ECO:0000256" key="2">
    <source>
        <dbReference type="ARBA" id="ARBA00023125"/>
    </source>
</evidence>
<dbReference type="PANTHER" id="PTHR46796">
    <property type="entry name" value="HTH-TYPE TRANSCRIPTIONAL ACTIVATOR RHAS-RELATED"/>
    <property type="match status" value="1"/>
</dbReference>
<evidence type="ECO:0000256" key="1">
    <source>
        <dbReference type="ARBA" id="ARBA00023015"/>
    </source>
</evidence>
<name>A0A857JBA3_9BURK</name>
<evidence type="ECO:0000313" key="5">
    <source>
        <dbReference type="EMBL" id="QHI99995.1"/>
    </source>
</evidence>
<dbReference type="Gene3D" id="1.10.10.60">
    <property type="entry name" value="Homeodomain-like"/>
    <property type="match status" value="1"/>
</dbReference>
<keyword evidence="6" id="KW-1185">Reference proteome</keyword>
<accession>A0A857JBA3</accession>
<dbReference type="PROSITE" id="PS01124">
    <property type="entry name" value="HTH_ARAC_FAMILY_2"/>
    <property type="match status" value="1"/>
</dbReference>
<protein>
    <submittedName>
        <fullName evidence="5">Helix-turn-helix domain-containing protein</fullName>
    </submittedName>
</protein>
<dbReference type="KEGG" id="xyk:GT347_19625"/>
<dbReference type="EMBL" id="CP047650">
    <property type="protein sequence ID" value="QHI99995.1"/>
    <property type="molecule type" value="Genomic_DNA"/>
</dbReference>
<keyword evidence="2" id="KW-0238">DNA-binding</keyword>
<dbReference type="SUPFAM" id="SSF48452">
    <property type="entry name" value="TPR-like"/>
    <property type="match status" value="1"/>
</dbReference>
<dbReference type="AlphaFoldDB" id="A0A857JBA3"/>
<dbReference type="SMART" id="SM00342">
    <property type="entry name" value="HTH_ARAC"/>
    <property type="match status" value="1"/>
</dbReference>
<sequence length="478" mass="52435">MIAYHYLLISSTLDCSVIAPLAAHCMSEGRLSEAAVAALAAGETANDPLKHARLRQVCGDIHLLRGALEDAEEAYRHSLKGLESSPETEALSCRSAGLLAMFQRRFETAASCFHKILGSACTRPARFEAHMLMAGILFESGLRSRARDLLNTVSSEAAAAANFAWQQLALLMLHDFDVRATVQQQTELRDDIYWQSLGTPATPSALMEMPVVSGEVDPAVARLIEQRADQLSRALALARGQASDSLTLQSCLSNTRILSPQCHQTVVLEMTQAALAGKLVHIAEILIVGGGSTALQRNLANADGTDPQQRQLVYCYAKLRLLQGLSDQGLAMYAGYALLAMQSMRSVYPIAQRFDEKPASHYAVVKDDISARLPARYRRAYQYMLAHSHVSTLSINDVANVIGVSERALQLAFKEHIGLSPREVLRRHRMQKIREDLQEATGAGVMEVAMKHGIRNRTALTAGYRRYYNETPSKTTMG</sequence>
<dbReference type="PROSITE" id="PS00041">
    <property type="entry name" value="HTH_ARAC_FAMILY_1"/>
    <property type="match status" value="1"/>
</dbReference>
<proteinExistence type="predicted"/>
<keyword evidence="3" id="KW-0804">Transcription</keyword>
<feature type="domain" description="HTH araC/xylS-type" evidence="4">
    <location>
        <begin position="378"/>
        <end position="478"/>
    </location>
</feature>
<dbReference type="GO" id="GO:0043565">
    <property type="term" value="F:sequence-specific DNA binding"/>
    <property type="evidence" value="ECO:0007669"/>
    <property type="project" value="InterPro"/>
</dbReference>
<dbReference type="Gene3D" id="1.25.40.10">
    <property type="entry name" value="Tetratricopeptide repeat domain"/>
    <property type="match status" value="1"/>
</dbReference>
<dbReference type="RefSeq" id="WP_160553806.1">
    <property type="nucleotide sequence ID" value="NZ_CP047650.1"/>
</dbReference>
<gene>
    <name evidence="5" type="ORF">GT347_19625</name>
</gene>
<dbReference type="InterPro" id="IPR009057">
    <property type="entry name" value="Homeodomain-like_sf"/>
</dbReference>
<evidence type="ECO:0000256" key="3">
    <source>
        <dbReference type="ARBA" id="ARBA00023163"/>
    </source>
</evidence>